<evidence type="ECO:0000256" key="3">
    <source>
        <dbReference type="ARBA" id="ARBA00022692"/>
    </source>
</evidence>
<sequence length="472" mass="50749">MLTKVNYKGFIWPLIIGIGLFLLTPLRPATITVAGWHMFAIFLATIIACITKPLPIAGVSIIAYVTIIGLGLVQMKPALSAFADSTPWTIAMAYMIARGFTKTGLGRRIALIFVRAFGKKTLGLAYSLSMIDLVVSPATPSNTARSGGIVLPIIESLSDTFGSKVSDGTEDKIGSYLVFNEFHANTISSSLFMTASAPNVAAVGLAAANGVKISWFGWVAAAIVPALISFILVPIIIYKMYPPKIKETPNAKEWADGQLKEMGAIKASEKVMMAVFILALVLWMLSSFIGLDATWVAFLATALLLVTGVLTTKDMLSETGAWNVVVWFSILIFMANQLSLKGGVIPWLQTSIKSVIGGMSPVLVMAILVLVYFYSHYLFASGTAHVVAMYAPLLLIAKSAGVPVMFAAIMLGMTGAIFQSTTHYSCGPATALFALGYVKQTDWWKMCFVLGLFYLVVYGGIGGLWMKLIGLW</sequence>
<dbReference type="PANTHER" id="PTHR42826">
    <property type="entry name" value="DICARBOXYLATE TRANSPORTER 2.1, CHLOROPLASTIC"/>
    <property type="match status" value="1"/>
</dbReference>
<protein>
    <submittedName>
        <fullName evidence="7">Anion permease</fullName>
    </submittedName>
</protein>
<feature type="transmembrane region" description="Helical" evidence="6">
    <location>
        <begin position="295"/>
        <end position="312"/>
    </location>
</feature>
<comment type="similarity">
    <text evidence="2">Belongs to the SLC13A/DASS transporter (TC 2.A.47) family. DIT1 subfamily.</text>
</comment>
<dbReference type="InterPro" id="IPR001898">
    <property type="entry name" value="SLC13A/DASS"/>
</dbReference>
<feature type="transmembrane region" description="Helical" evidence="6">
    <location>
        <begin position="271"/>
        <end position="289"/>
    </location>
</feature>
<feature type="transmembrane region" description="Helical" evidence="6">
    <location>
        <begin position="215"/>
        <end position="238"/>
    </location>
</feature>
<feature type="transmembrane region" description="Helical" evidence="6">
    <location>
        <begin position="324"/>
        <end position="348"/>
    </location>
</feature>
<dbReference type="GO" id="GO:0022857">
    <property type="term" value="F:transmembrane transporter activity"/>
    <property type="evidence" value="ECO:0007669"/>
    <property type="project" value="InterPro"/>
</dbReference>
<feature type="transmembrane region" description="Helical" evidence="6">
    <location>
        <begin position="29"/>
        <end position="49"/>
    </location>
</feature>
<comment type="subcellular location">
    <subcellularLocation>
        <location evidence="1">Membrane</location>
        <topology evidence="1">Multi-pass membrane protein</topology>
    </subcellularLocation>
</comment>
<feature type="transmembrane region" description="Helical" evidence="6">
    <location>
        <begin position="56"/>
        <end position="73"/>
    </location>
</feature>
<keyword evidence="3 6" id="KW-0812">Transmembrane</keyword>
<name>A0A3G6KAK8_LACDL</name>
<evidence type="ECO:0000256" key="5">
    <source>
        <dbReference type="ARBA" id="ARBA00023136"/>
    </source>
</evidence>
<evidence type="ECO:0000256" key="1">
    <source>
        <dbReference type="ARBA" id="ARBA00004141"/>
    </source>
</evidence>
<dbReference type="PIRSF" id="PIRSF002457">
    <property type="entry name" value="DASS"/>
    <property type="match status" value="1"/>
</dbReference>
<dbReference type="InterPro" id="IPR030676">
    <property type="entry name" value="CitT-rel"/>
</dbReference>
<keyword evidence="4 6" id="KW-1133">Transmembrane helix</keyword>
<dbReference type="GO" id="GO:0016020">
    <property type="term" value="C:membrane"/>
    <property type="evidence" value="ECO:0007669"/>
    <property type="project" value="UniProtKB-SubCell"/>
</dbReference>
<gene>
    <name evidence="7" type="ORF">DQL93_00830</name>
</gene>
<feature type="transmembrane region" description="Helical" evidence="6">
    <location>
        <begin position="387"/>
        <end position="411"/>
    </location>
</feature>
<feature type="transmembrane region" description="Helical" evidence="6">
    <location>
        <begin position="354"/>
        <end position="375"/>
    </location>
</feature>
<keyword evidence="5 6" id="KW-0472">Membrane</keyword>
<dbReference type="AlphaFoldDB" id="A0A3G6KAK8"/>
<evidence type="ECO:0000313" key="7">
    <source>
        <dbReference type="EMBL" id="AZA15354.1"/>
    </source>
</evidence>
<dbReference type="RefSeq" id="WP_003616535.1">
    <property type="nucleotide sequence ID" value="NZ_CP046131.1"/>
</dbReference>
<feature type="transmembrane region" description="Helical" evidence="6">
    <location>
        <begin position="443"/>
        <end position="466"/>
    </location>
</feature>
<proteinExistence type="inferred from homology"/>
<evidence type="ECO:0000256" key="2">
    <source>
        <dbReference type="ARBA" id="ARBA00007349"/>
    </source>
</evidence>
<evidence type="ECO:0000256" key="4">
    <source>
        <dbReference type="ARBA" id="ARBA00022989"/>
    </source>
</evidence>
<evidence type="ECO:0000256" key="6">
    <source>
        <dbReference type="SAM" id="Phobius"/>
    </source>
</evidence>
<organism evidence="7">
    <name type="scientific">Lactobacillus delbrueckii subsp. lactis</name>
    <dbReference type="NCBI Taxonomy" id="29397"/>
    <lineage>
        <taxon>Bacteria</taxon>
        <taxon>Bacillati</taxon>
        <taxon>Bacillota</taxon>
        <taxon>Bacilli</taxon>
        <taxon>Lactobacillales</taxon>
        <taxon>Lactobacillaceae</taxon>
        <taxon>Lactobacillus</taxon>
    </lineage>
</organism>
<reference evidence="7" key="1">
    <citation type="submission" date="2018-07" db="EMBL/GenBank/DDBJ databases">
        <authorList>
            <person name="Somerville V."/>
        </authorList>
    </citation>
    <scope>NUCLEOTIDE SEQUENCE</scope>
    <source>
        <strain evidence="7">NWC_2_2</strain>
    </source>
</reference>
<feature type="transmembrane region" description="Helical" evidence="6">
    <location>
        <begin position="7"/>
        <end position="23"/>
    </location>
</feature>
<dbReference type="NCBIfam" id="TIGR00785">
    <property type="entry name" value="dass"/>
    <property type="match status" value="1"/>
</dbReference>
<dbReference type="EMBL" id="CP031023">
    <property type="protein sequence ID" value="AZA15354.1"/>
    <property type="molecule type" value="Genomic_DNA"/>
</dbReference>
<accession>A0A3G6KAK8</accession>
<dbReference type="Pfam" id="PF00939">
    <property type="entry name" value="Na_sulph_symp"/>
    <property type="match status" value="1"/>
</dbReference>